<protein>
    <submittedName>
        <fullName evidence="9">Zinc finger protein</fullName>
    </submittedName>
</protein>
<dbReference type="GO" id="GO:0005634">
    <property type="term" value="C:nucleus"/>
    <property type="evidence" value="ECO:0007669"/>
    <property type="project" value="TreeGrafter"/>
</dbReference>
<evidence type="ECO:0000256" key="1">
    <source>
        <dbReference type="ARBA" id="ARBA00022723"/>
    </source>
</evidence>
<keyword evidence="2" id="KW-0677">Repeat</keyword>
<evidence type="ECO:0000259" key="6">
    <source>
        <dbReference type="PROSITE" id="PS50157"/>
    </source>
</evidence>
<dbReference type="SMART" id="SM00355">
    <property type="entry name" value="ZnF_C2H2"/>
    <property type="match status" value="6"/>
</dbReference>
<reference evidence="7 8" key="2">
    <citation type="submission" date="2018-11" db="EMBL/GenBank/DDBJ databases">
        <authorList>
            <consortium name="Pathogen Informatics"/>
        </authorList>
    </citation>
    <scope>NUCLEOTIDE SEQUENCE [LARGE SCALE GENOMIC DNA]</scope>
</reference>
<dbReference type="PANTHER" id="PTHR24409">
    <property type="entry name" value="ZINC FINGER PROTEIN 142"/>
    <property type="match status" value="1"/>
</dbReference>
<dbReference type="PANTHER" id="PTHR24409:SF295">
    <property type="entry name" value="AZ2-RELATED"/>
    <property type="match status" value="1"/>
</dbReference>
<feature type="domain" description="C2H2-type" evidence="6">
    <location>
        <begin position="19"/>
        <end position="46"/>
    </location>
</feature>
<feature type="domain" description="C2H2-type" evidence="6">
    <location>
        <begin position="137"/>
        <end position="160"/>
    </location>
</feature>
<keyword evidence="8" id="KW-1185">Reference proteome</keyword>
<dbReference type="InterPro" id="IPR036236">
    <property type="entry name" value="Znf_C2H2_sf"/>
</dbReference>
<dbReference type="PROSITE" id="PS00028">
    <property type="entry name" value="ZINC_FINGER_C2H2_1"/>
    <property type="match status" value="4"/>
</dbReference>
<proteinExistence type="predicted"/>
<dbReference type="InterPro" id="IPR013087">
    <property type="entry name" value="Znf_C2H2_type"/>
</dbReference>
<dbReference type="AlphaFoldDB" id="A0A183I9Y2"/>
<gene>
    <name evidence="7" type="ORF">SBAD_LOCUS426</name>
</gene>
<dbReference type="Proteomes" id="UP000270296">
    <property type="component" value="Unassembled WGS sequence"/>
</dbReference>
<dbReference type="Gene3D" id="3.30.160.60">
    <property type="entry name" value="Classic Zinc Finger"/>
    <property type="match status" value="3"/>
</dbReference>
<organism evidence="9">
    <name type="scientific">Soboliphyme baturini</name>
    <dbReference type="NCBI Taxonomy" id="241478"/>
    <lineage>
        <taxon>Eukaryota</taxon>
        <taxon>Metazoa</taxon>
        <taxon>Ecdysozoa</taxon>
        <taxon>Nematoda</taxon>
        <taxon>Enoplea</taxon>
        <taxon>Dorylaimia</taxon>
        <taxon>Dioctophymatida</taxon>
        <taxon>Dioctophymatoidea</taxon>
        <taxon>Soboliphymatidae</taxon>
        <taxon>Soboliphyme</taxon>
    </lineage>
</organism>
<dbReference type="GO" id="GO:0008270">
    <property type="term" value="F:zinc ion binding"/>
    <property type="evidence" value="ECO:0007669"/>
    <property type="project" value="UniProtKB-KW"/>
</dbReference>
<evidence type="ECO:0000256" key="4">
    <source>
        <dbReference type="ARBA" id="ARBA00022833"/>
    </source>
</evidence>
<keyword evidence="3 5" id="KW-0863">Zinc-finger</keyword>
<dbReference type="Pfam" id="PF00096">
    <property type="entry name" value="zf-C2H2"/>
    <property type="match status" value="2"/>
</dbReference>
<accession>A0A183I9Y2</accession>
<keyword evidence="4" id="KW-0862">Zinc</keyword>
<evidence type="ECO:0000256" key="5">
    <source>
        <dbReference type="PROSITE-ProRule" id="PRU00042"/>
    </source>
</evidence>
<keyword evidence="1" id="KW-0479">Metal-binding</keyword>
<dbReference type="GO" id="GO:0000977">
    <property type="term" value="F:RNA polymerase II transcription regulatory region sequence-specific DNA binding"/>
    <property type="evidence" value="ECO:0007669"/>
    <property type="project" value="TreeGrafter"/>
</dbReference>
<dbReference type="PROSITE" id="PS50157">
    <property type="entry name" value="ZINC_FINGER_C2H2_2"/>
    <property type="match status" value="4"/>
</dbReference>
<sequence length="384" mass="44124">MSHSKRCKGRSTDETLLKFKCDVCGKILSKSSHYHRHLLHHYDVREYCCEHCGQKFVQKAHLKRHVNTQHEIYFAGHICQMCHKAFSTGWQLNRHVRQVHPVLEPESWRCMICDKTDFSSLHDRERHLQQHMGLRPFVCDHCLSAFARRSELKCHLASKHNLGQFFTCIRCNQTFPQRTQVDRHLKKCFAPRSDDQLCPTEENFDCTAAVSCSYRKESDCECSASFTELSSSFQAVGHSKSDQNIFAHKTTSKQWHSFYLVSAEKTFGKENPLLSTKPITRMLTVTNENENQNHHASSIEPCRNIRVAVKISESSRPVSTLELGPLLPARLLDLCPEFKVLQVKVADKVFRAGETILFDLPVENAGIVADEACINQYITINYKA</sequence>
<name>A0A183I9Y2_9BILA</name>
<feature type="domain" description="C2H2-type" evidence="6">
    <location>
        <begin position="77"/>
        <end position="105"/>
    </location>
</feature>
<dbReference type="GO" id="GO:0000981">
    <property type="term" value="F:DNA-binding transcription factor activity, RNA polymerase II-specific"/>
    <property type="evidence" value="ECO:0007669"/>
    <property type="project" value="TreeGrafter"/>
</dbReference>
<evidence type="ECO:0000313" key="9">
    <source>
        <dbReference type="WBParaSite" id="SBAD_0000044601-mRNA-1"/>
    </source>
</evidence>
<evidence type="ECO:0000256" key="3">
    <source>
        <dbReference type="ARBA" id="ARBA00022771"/>
    </source>
</evidence>
<feature type="domain" description="C2H2-type" evidence="6">
    <location>
        <begin position="47"/>
        <end position="70"/>
    </location>
</feature>
<dbReference type="EMBL" id="UZAM01001075">
    <property type="protein sequence ID" value="VDO83458.1"/>
    <property type="molecule type" value="Genomic_DNA"/>
</dbReference>
<reference evidence="9" key="1">
    <citation type="submission" date="2016-06" db="UniProtKB">
        <authorList>
            <consortium name="WormBaseParasite"/>
        </authorList>
    </citation>
    <scope>IDENTIFICATION</scope>
</reference>
<evidence type="ECO:0000313" key="8">
    <source>
        <dbReference type="Proteomes" id="UP000270296"/>
    </source>
</evidence>
<dbReference type="WBParaSite" id="SBAD_0000044601-mRNA-1">
    <property type="protein sequence ID" value="SBAD_0000044601-mRNA-1"/>
    <property type="gene ID" value="SBAD_0000044601"/>
</dbReference>
<evidence type="ECO:0000256" key="2">
    <source>
        <dbReference type="ARBA" id="ARBA00022737"/>
    </source>
</evidence>
<evidence type="ECO:0000313" key="7">
    <source>
        <dbReference type="EMBL" id="VDO83458.1"/>
    </source>
</evidence>
<dbReference type="OrthoDB" id="6020621at2759"/>
<dbReference type="SUPFAM" id="SSF57667">
    <property type="entry name" value="beta-beta-alpha zinc fingers"/>
    <property type="match status" value="3"/>
</dbReference>